<feature type="site" description="Important for catalytic activity, responsible for pKa modulation of the active site Glu and correct orientation of both the proton donor and substrate" evidence="5">
    <location>
        <position position="188"/>
    </location>
</feature>
<feature type="active site" description="Proton donor" evidence="4">
    <location>
        <position position="245"/>
    </location>
</feature>
<feature type="active site" description="Proton acceptor" evidence="4">
    <location>
        <position position="69"/>
    </location>
</feature>
<comment type="similarity">
    <text evidence="1 6">Belongs to the glycosyl hydrolase 43 family.</text>
</comment>
<name>A0A3D9Q972_9BACL</name>
<dbReference type="GO" id="GO:0004553">
    <property type="term" value="F:hydrolase activity, hydrolyzing O-glycosyl compounds"/>
    <property type="evidence" value="ECO:0007669"/>
    <property type="project" value="InterPro"/>
</dbReference>
<comment type="caution">
    <text evidence="9">The sequence shown here is derived from an EMBL/GenBank/DDBJ whole genome shotgun (WGS) entry which is preliminary data.</text>
</comment>
<dbReference type="Pfam" id="PF04616">
    <property type="entry name" value="Glyco_hydro_43"/>
    <property type="match status" value="1"/>
</dbReference>
<evidence type="ECO:0000256" key="6">
    <source>
        <dbReference type="RuleBase" id="RU361187"/>
    </source>
</evidence>
<keyword evidence="2 6" id="KW-0378">Hydrolase</keyword>
<dbReference type="Gene3D" id="2.115.10.20">
    <property type="entry name" value="Glycosyl hydrolase domain, family 43"/>
    <property type="match status" value="1"/>
</dbReference>
<dbReference type="EMBL" id="QTTN01000058">
    <property type="protein sequence ID" value="REE56487.1"/>
    <property type="molecule type" value="Genomic_DNA"/>
</dbReference>
<evidence type="ECO:0000256" key="5">
    <source>
        <dbReference type="PIRSR" id="PIRSR606710-2"/>
    </source>
</evidence>
<evidence type="ECO:0000256" key="1">
    <source>
        <dbReference type="ARBA" id="ARBA00009865"/>
    </source>
</evidence>
<feature type="transmembrane region" description="Helical" evidence="8">
    <location>
        <begin position="20"/>
        <end position="38"/>
    </location>
</feature>
<evidence type="ECO:0000256" key="7">
    <source>
        <dbReference type="SAM" id="MobiDB-lite"/>
    </source>
</evidence>
<evidence type="ECO:0000256" key="8">
    <source>
        <dbReference type="SAM" id="Phobius"/>
    </source>
</evidence>
<dbReference type="InterPro" id="IPR006710">
    <property type="entry name" value="Glyco_hydro_43"/>
</dbReference>
<protein>
    <submittedName>
        <fullName evidence="9">Arabinan endo-1,5-alpha-L-arabinosidase</fullName>
    </submittedName>
</protein>
<gene>
    <name evidence="9" type="ORF">A8990_15824</name>
</gene>
<dbReference type="InterPro" id="IPR051795">
    <property type="entry name" value="Glycosyl_Hydrlase_43"/>
</dbReference>
<dbReference type="SUPFAM" id="SSF75005">
    <property type="entry name" value="Arabinanase/levansucrase/invertase"/>
    <property type="match status" value="1"/>
</dbReference>
<keyword evidence="3 6" id="KW-0326">Glycosidase</keyword>
<evidence type="ECO:0000256" key="4">
    <source>
        <dbReference type="PIRSR" id="PIRSR606710-1"/>
    </source>
</evidence>
<organism evidence="9 10">
    <name type="scientific">Paenibacillus taihuensis</name>
    <dbReference type="NCBI Taxonomy" id="1156355"/>
    <lineage>
        <taxon>Bacteria</taxon>
        <taxon>Bacillati</taxon>
        <taxon>Bacillota</taxon>
        <taxon>Bacilli</taxon>
        <taxon>Bacillales</taxon>
        <taxon>Paenibacillaceae</taxon>
        <taxon>Paenibacillus</taxon>
    </lineage>
</organism>
<feature type="region of interest" description="Disordered" evidence="7">
    <location>
        <begin position="355"/>
        <end position="375"/>
    </location>
</feature>
<keyword evidence="8" id="KW-0812">Transmembrane</keyword>
<keyword evidence="8" id="KW-0472">Membrane</keyword>
<dbReference type="AlphaFoldDB" id="A0A3D9Q972"/>
<evidence type="ECO:0000256" key="2">
    <source>
        <dbReference type="ARBA" id="ARBA00022801"/>
    </source>
</evidence>
<keyword evidence="10" id="KW-1185">Reference proteome</keyword>
<dbReference type="Proteomes" id="UP000256304">
    <property type="component" value="Unassembled WGS sequence"/>
</dbReference>
<dbReference type="PANTHER" id="PTHR42812:SF5">
    <property type="entry name" value="ENDO-ARABINASE"/>
    <property type="match status" value="1"/>
</dbReference>
<evidence type="ECO:0000313" key="9">
    <source>
        <dbReference type="EMBL" id="REE56487.1"/>
    </source>
</evidence>
<dbReference type="OrthoDB" id="9801455at2"/>
<evidence type="ECO:0000256" key="3">
    <source>
        <dbReference type="ARBA" id="ARBA00023295"/>
    </source>
</evidence>
<proteinExistence type="inferred from homology"/>
<keyword evidence="8" id="KW-1133">Transmembrane helix</keyword>
<dbReference type="PANTHER" id="PTHR42812">
    <property type="entry name" value="BETA-XYLOSIDASE"/>
    <property type="match status" value="1"/>
</dbReference>
<sequence length="375" mass="41494">MNVTTVKEKSPFYKTKSSVVFALILILAALSCAAWFFMRADKEQTAGAGVGAGVKTAFTNPVYNHDAPDPTVLKAQDGYYYAITTQSQYEGNLVPLPILQSKDLVHWEMKGSVFTYDNVPSWATFDYMWAPHLTYYKGKYYLYYSTRVNDGDPFKGMGIGVAVADNPLGPYKDQGGPVVWGTGFEKIDPFVLDDEDGKRYLYWGSDKQPIYAAQLAEDGLSVIGEEKAVIYPGAQSREGYDALVEGPWVVKRNGYYYMFYSGDYCCQDNGHTPHYAVMAARSKSPTGPFEAYPDNPVLEKNDAFLAPGHNAVIQDEAGTDWMLYHAFNQKDITSSGRVMMLDRIDWKNGWPVIDGGAGPSSALQQDGPVTSGKSK</sequence>
<accession>A0A3D9Q972</accession>
<dbReference type="GO" id="GO:0005975">
    <property type="term" value="P:carbohydrate metabolic process"/>
    <property type="evidence" value="ECO:0007669"/>
    <property type="project" value="InterPro"/>
</dbReference>
<evidence type="ECO:0000313" key="10">
    <source>
        <dbReference type="Proteomes" id="UP000256304"/>
    </source>
</evidence>
<dbReference type="PROSITE" id="PS51257">
    <property type="entry name" value="PROKAR_LIPOPROTEIN"/>
    <property type="match status" value="1"/>
</dbReference>
<reference evidence="9 10" key="1">
    <citation type="submission" date="2018-08" db="EMBL/GenBank/DDBJ databases">
        <title>Genomic Encyclopedia of Type Strains, Phase III (KMG-III): the genomes of soil and plant-associated and newly described type strains.</title>
        <authorList>
            <person name="Whitman W."/>
        </authorList>
    </citation>
    <scope>NUCLEOTIDE SEQUENCE [LARGE SCALE GENOMIC DNA]</scope>
    <source>
        <strain evidence="9 10">CGMCC 1.10966</strain>
    </source>
</reference>
<feature type="compositionally biased region" description="Polar residues" evidence="7">
    <location>
        <begin position="361"/>
        <end position="375"/>
    </location>
</feature>
<dbReference type="InterPro" id="IPR023296">
    <property type="entry name" value="Glyco_hydro_beta-prop_sf"/>
</dbReference>
<dbReference type="CDD" id="cd08999">
    <property type="entry name" value="GH43_ABN-like"/>
    <property type="match status" value="1"/>
</dbReference>